<sequence length="174" mass="19317">MANFKELLNNVKAFVFDVDGVLSNNSIPLHPNGEPMRMVNIKDGYAIQYAIKKGYHVAIITGGNTNAVRLRFERLGVKDIYMASSTKTNDLDEFLLKYSLNADEVLYMGDDIPDYQVMSRVGVPTCPQDAAPEIKAISVYVSPLKGGEGCARDVMEQVMKVQGKWMDDNAAFGW</sequence>
<reference evidence="9" key="2">
    <citation type="journal article" date="2017" name="Genome Announc.">
        <title>Draft genome sequence of Paludibacter jiangxiensis NM7(T), a propionate-producing fermentative bacterium.</title>
        <authorList>
            <person name="Qiu Y.-L."/>
            <person name="Tourlousse D.M."/>
            <person name="Matsuura N."/>
            <person name="Ohashi A."/>
            <person name="Sekiguchi Y."/>
        </authorList>
    </citation>
    <scope>NUCLEOTIDE SEQUENCE [LARGE SCALE GENOMIC DNA]</scope>
    <source>
        <strain evidence="9">NM7</strain>
    </source>
</reference>
<dbReference type="PANTHER" id="PTHR21485:SF3">
    <property type="entry name" value="N-ACYLNEURAMINATE CYTIDYLYLTRANSFERASE"/>
    <property type="match status" value="1"/>
</dbReference>
<dbReference type="STRING" id="681398.PJIAN_1513"/>
<comment type="similarity">
    <text evidence="2">Belongs to the KdsC family.</text>
</comment>
<evidence type="ECO:0000256" key="3">
    <source>
        <dbReference type="ARBA" id="ARBA00011881"/>
    </source>
</evidence>
<keyword evidence="6 7" id="KW-0460">Magnesium</keyword>
<gene>
    <name evidence="8" type="ORF">PJIAN_1513</name>
</gene>
<dbReference type="Pfam" id="PF08282">
    <property type="entry name" value="Hydrolase_3"/>
    <property type="match status" value="1"/>
</dbReference>
<feature type="binding site" evidence="7">
    <location>
        <position position="19"/>
    </location>
    <ligand>
        <name>substrate</name>
    </ligand>
</feature>
<dbReference type="Gene3D" id="3.40.50.1000">
    <property type="entry name" value="HAD superfamily/HAD-like"/>
    <property type="match status" value="1"/>
</dbReference>
<dbReference type="GO" id="GO:0046872">
    <property type="term" value="F:metal ion binding"/>
    <property type="evidence" value="ECO:0007669"/>
    <property type="project" value="UniProtKB-KW"/>
</dbReference>
<keyword evidence="5" id="KW-0378">Hydrolase</keyword>
<proteinExistence type="inferred from homology"/>
<dbReference type="Proteomes" id="UP000076586">
    <property type="component" value="Unassembled WGS sequence"/>
</dbReference>
<evidence type="ECO:0000313" key="9">
    <source>
        <dbReference type="Proteomes" id="UP000076586"/>
    </source>
</evidence>
<dbReference type="SFLD" id="SFLDS00003">
    <property type="entry name" value="Haloacid_Dehalogenase"/>
    <property type="match status" value="1"/>
</dbReference>
<protein>
    <submittedName>
        <fullName evidence="8">3-deoxy-D-manno-octulosonate 8-phosphate phosphatase</fullName>
    </submittedName>
</protein>
<dbReference type="EMBL" id="BDCR01000001">
    <property type="protein sequence ID" value="GAT61924.1"/>
    <property type="molecule type" value="Genomic_DNA"/>
</dbReference>
<dbReference type="PIRSF" id="PIRSF006118">
    <property type="entry name" value="KDO8-P_Ptase"/>
    <property type="match status" value="1"/>
</dbReference>
<evidence type="ECO:0000256" key="7">
    <source>
        <dbReference type="PIRSR" id="PIRSR006118-2"/>
    </source>
</evidence>
<dbReference type="CDD" id="cd01630">
    <property type="entry name" value="HAD_KDO-like"/>
    <property type="match status" value="1"/>
</dbReference>
<dbReference type="GO" id="GO:0016788">
    <property type="term" value="F:hydrolase activity, acting on ester bonds"/>
    <property type="evidence" value="ECO:0007669"/>
    <property type="project" value="InterPro"/>
</dbReference>
<keyword evidence="4 7" id="KW-0479">Metal-binding</keyword>
<dbReference type="SFLD" id="SFLDG01136">
    <property type="entry name" value="C1.6:_Phosphoserine_Phosphatas"/>
    <property type="match status" value="1"/>
</dbReference>
<evidence type="ECO:0000256" key="5">
    <source>
        <dbReference type="ARBA" id="ARBA00022801"/>
    </source>
</evidence>
<dbReference type="GO" id="GO:0008781">
    <property type="term" value="F:N-acylneuraminate cytidylyltransferase activity"/>
    <property type="evidence" value="ECO:0007669"/>
    <property type="project" value="TreeGrafter"/>
</dbReference>
<dbReference type="AlphaFoldDB" id="A0A170YN28"/>
<feature type="binding site" evidence="7">
    <location>
        <position position="17"/>
    </location>
    <ligand>
        <name>Mg(2+)</name>
        <dbReference type="ChEBI" id="CHEBI:18420"/>
    </ligand>
</feature>
<dbReference type="SUPFAM" id="SSF56784">
    <property type="entry name" value="HAD-like"/>
    <property type="match status" value="1"/>
</dbReference>
<dbReference type="OrthoDB" id="9805604at2"/>
<comment type="caution">
    <text evidence="8">The sequence shown here is derived from an EMBL/GenBank/DDBJ whole genome shotgun (WGS) entry which is preliminary data.</text>
</comment>
<accession>A0A170YN28</accession>
<dbReference type="FunFam" id="3.40.50.1000:FF:000029">
    <property type="entry name" value="3-deoxy-D-manno-octulosonate 8-phosphate phosphatase KdsC"/>
    <property type="match status" value="1"/>
</dbReference>
<evidence type="ECO:0000256" key="2">
    <source>
        <dbReference type="ARBA" id="ARBA00005893"/>
    </source>
</evidence>
<organism evidence="8 9">
    <name type="scientific">Paludibacter jiangxiensis</name>
    <dbReference type="NCBI Taxonomy" id="681398"/>
    <lineage>
        <taxon>Bacteria</taxon>
        <taxon>Pseudomonadati</taxon>
        <taxon>Bacteroidota</taxon>
        <taxon>Bacteroidia</taxon>
        <taxon>Bacteroidales</taxon>
        <taxon>Paludibacteraceae</taxon>
        <taxon>Paludibacter</taxon>
    </lineage>
</organism>
<feature type="binding site" evidence="7">
    <location>
        <position position="110"/>
    </location>
    <ligand>
        <name>Mg(2+)</name>
        <dbReference type="ChEBI" id="CHEBI:18420"/>
    </ligand>
</feature>
<comment type="subunit">
    <text evidence="3">Homotetramer.</text>
</comment>
<evidence type="ECO:0000256" key="6">
    <source>
        <dbReference type="ARBA" id="ARBA00022842"/>
    </source>
</evidence>
<dbReference type="NCBIfam" id="TIGR01670">
    <property type="entry name" value="KdsC-phosphatas"/>
    <property type="match status" value="1"/>
</dbReference>
<evidence type="ECO:0000256" key="4">
    <source>
        <dbReference type="ARBA" id="ARBA00022723"/>
    </source>
</evidence>
<dbReference type="InterPro" id="IPR010023">
    <property type="entry name" value="KdsC_fam"/>
</dbReference>
<keyword evidence="9" id="KW-1185">Reference proteome</keyword>
<dbReference type="RefSeq" id="WP_068701708.1">
    <property type="nucleotide sequence ID" value="NZ_BDCR01000001.1"/>
</dbReference>
<evidence type="ECO:0000256" key="1">
    <source>
        <dbReference type="ARBA" id="ARBA00001946"/>
    </source>
</evidence>
<dbReference type="PANTHER" id="PTHR21485">
    <property type="entry name" value="HAD SUPERFAMILY MEMBERS CMAS AND KDSC"/>
    <property type="match status" value="1"/>
</dbReference>
<comment type="cofactor">
    <cofactor evidence="1 7">
        <name>Mg(2+)</name>
        <dbReference type="ChEBI" id="CHEBI:18420"/>
    </cofactor>
</comment>
<dbReference type="InterPro" id="IPR023214">
    <property type="entry name" value="HAD_sf"/>
</dbReference>
<name>A0A170YN28_9BACT</name>
<dbReference type="InterPro" id="IPR050793">
    <property type="entry name" value="CMP-NeuNAc_synthase"/>
</dbReference>
<evidence type="ECO:0000313" key="8">
    <source>
        <dbReference type="EMBL" id="GAT61924.1"/>
    </source>
</evidence>
<dbReference type="SFLD" id="SFLDG01138">
    <property type="entry name" value="C1.6.2:_Deoxy-d-mannose-octulo"/>
    <property type="match status" value="1"/>
</dbReference>
<dbReference type="InterPro" id="IPR036412">
    <property type="entry name" value="HAD-like_sf"/>
</dbReference>
<reference evidence="9" key="1">
    <citation type="submission" date="2016-04" db="EMBL/GenBank/DDBJ databases">
        <title>Draft genome sequence of Paludibacter jiangxiensis strain NM7.</title>
        <authorList>
            <person name="Qiu Y."/>
            <person name="Matsuura N."/>
            <person name="Ohashi A."/>
            <person name="Tourlousse M.D."/>
            <person name="Sekiguchi Y."/>
        </authorList>
    </citation>
    <scope>NUCLEOTIDE SEQUENCE [LARGE SCALE GENOMIC DNA]</scope>
    <source>
        <strain evidence="9">NM7</strain>
    </source>
</reference>